<dbReference type="AlphaFoldDB" id="A0A1G2K9A9"/>
<evidence type="ECO:0000313" key="1">
    <source>
        <dbReference type="EMBL" id="OGZ94998.1"/>
    </source>
</evidence>
<dbReference type="EMBL" id="MHQC01000020">
    <property type="protein sequence ID" value="OGZ94998.1"/>
    <property type="molecule type" value="Genomic_DNA"/>
</dbReference>
<accession>A0A1G2K9A9</accession>
<dbReference type="Proteomes" id="UP000177152">
    <property type="component" value="Unassembled WGS sequence"/>
</dbReference>
<name>A0A1G2K9A9_9BACT</name>
<comment type="caution">
    <text evidence="1">The sequence shown here is derived from an EMBL/GenBank/DDBJ whole genome shotgun (WGS) entry which is preliminary data.</text>
</comment>
<proteinExistence type="predicted"/>
<evidence type="ECO:0000313" key="2">
    <source>
        <dbReference type="Proteomes" id="UP000177152"/>
    </source>
</evidence>
<sequence>MKRIVPFLLSLLLAVAFLILEAGQVFSTNLLDGPWGGKWTSTCRTPGDNASVKLLIQVDPSTRVATVIMFQDVAPPAPSFSSMAVGKVEGDKIIIDSVSSGIPNGGSEMSFWLEGPMLLKGAYKNADDCGTFELRRDSNKRA</sequence>
<gene>
    <name evidence="1" type="ORF">A2633_06050</name>
</gene>
<protein>
    <submittedName>
        <fullName evidence="1">Uncharacterized protein</fullName>
    </submittedName>
</protein>
<organism evidence="1 2">
    <name type="scientific">Candidatus Sungbacteria bacterium RIFCSPHIGHO2_01_FULL_47_32</name>
    <dbReference type="NCBI Taxonomy" id="1802264"/>
    <lineage>
        <taxon>Bacteria</taxon>
        <taxon>Candidatus Sungiibacteriota</taxon>
    </lineage>
</organism>
<reference evidence="1 2" key="1">
    <citation type="journal article" date="2016" name="Nat. Commun.">
        <title>Thousands of microbial genomes shed light on interconnected biogeochemical processes in an aquifer system.</title>
        <authorList>
            <person name="Anantharaman K."/>
            <person name="Brown C.T."/>
            <person name="Hug L.A."/>
            <person name="Sharon I."/>
            <person name="Castelle C.J."/>
            <person name="Probst A.J."/>
            <person name="Thomas B.C."/>
            <person name="Singh A."/>
            <person name="Wilkins M.J."/>
            <person name="Karaoz U."/>
            <person name="Brodie E.L."/>
            <person name="Williams K.H."/>
            <person name="Hubbard S.S."/>
            <person name="Banfield J.F."/>
        </authorList>
    </citation>
    <scope>NUCLEOTIDE SEQUENCE [LARGE SCALE GENOMIC DNA]</scope>
</reference>